<dbReference type="SUPFAM" id="SSF55166">
    <property type="entry name" value="Hedgehog/DD-peptidase"/>
    <property type="match status" value="1"/>
</dbReference>
<evidence type="ECO:0000313" key="3">
    <source>
        <dbReference type="Proteomes" id="UP000439113"/>
    </source>
</evidence>
<dbReference type="GO" id="GO:0008233">
    <property type="term" value="F:peptidase activity"/>
    <property type="evidence" value="ECO:0007669"/>
    <property type="project" value="InterPro"/>
</dbReference>
<gene>
    <name evidence="2" type="ORF">GJ654_14320</name>
</gene>
<evidence type="ECO:0000259" key="1">
    <source>
        <dbReference type="Pfam" id="PF13539"/>
    </source>
</evidence>
<feature type="domain" description="Peptidase M15C" evidence="1">
    <location>
        <begin position="172"/>
        <end position="234"/>
    </location>
</feature>
<dbReference type="Gene3D" id="3.30.1380.10">
    <property type="match status" value="1"/>
</dbReference>
<dbReference type="AlphaFoldDB" id="A0A6N8DSK0"/>
<dbReference type="OrthoDB" id="9799970at2"/>
<accession>A0A6N8DSK0</accession>
<dbReference type="Pfam" id="PF13539">
    <property type="entry name" value="Peptidase_M15_4"/>
    <property type="match status" value="1"/>
</dbReference>
<protein>
    <submittedName>
        <fullName evidence="2">M15 family peptidase</fullName>
    </submittedName>
</protein>
<dbReference type="Proteomes" id="UP000439113">
    <property type="component" value="Unassembled WGS sequence"/>
</dbReference>
<sequence length="239" mass="26453">MLFAALLLAHGASAEGALDKLVAAYPAFLVGHDSQTLQWKDGTRMPVSDGKADKAFDQKLRHPSLLDQMELPYPRGPLAAPPGPQDDPGRFRNVAFFDKIYGDCSKGQVEKKLVTVPWLPKSGGGVVKITSVNGVAEKLRAVSEELDALPSALKTYAFPSAGTYNCRVVKDTGNRSMHAWGAAIDLNTKHADYWMWSKGGYRNRMPAEIVAIFEKHGFIWGGKWGHYDTMHFEYRPELF</sequence>
<dbReference type="InterPro" id="IPR039561">
    <property type="entry name" value="Peptidase_M15C"/>
</dbReference>
<dbReference type="EMBL" id="WNKS01000014">
    <property type="protein sequence ID" value="MTV32161.1"/>
    <property type="molecule type" value="Genomic_DNA"/>
</dbReference>
<proteinExistence type="predicted"/>
<organism evidence="2 3">
    <name type="scientific">Rhodoblastus acidophilus</name>
    <name type="common">Rhodopseudomonas acidophila</name>
    <dbReference type="NCBI Taxonomy" id="1074"/>
    <lineage>
        <taxon>Bacteria</taxon>
        <taxon>Pseudomonadati</taxon>
        <taxon>Pseudomonadota</taxon>
        <taxon>Alphaproteobacteria</taxon>
        <taxon>Hyphomicrobiales</taxon>
        <taxon>Rhodoblastaceae</taxon>
        <taxon>Rhodoblastus</taxon>
    </lineage>
</organism>
<evidence type="ECO:0000313" key="2">
    <source>
        <dbReference type="EMBL" id="MTV32161.1"/>
    </source>
</evidence>
<reference evidence="2 3" key="1">
    <citation type="submission" date="2019-11" db="EMBL/GenBank/DDBJ databases">
        <title>Whole-genome sequence of a Rhodoblastus acidophilus DSM 142.</title>
        <authorList>
            <person name="Kyndt J.A."/>
            <person name="Meyer T.E."/>
        </authorList>
    </citation>
    <scope>NUCLEOTIDE SEQUENCE [LARGE SCALE GENOMIC DNA]</scope>
    <source>
        <strain evidence="2 3">DSM 142</strain>
    </source>
</reference>
<dbReference type="InterPro" id="IPR009045">
    <property type="entry name" value="Zn_M74/Hedgehog-like"/>
</dbReference>
<comment type="caution">
    <text evidence="2">The sequence shown here is derived from an EMBL/GenBank/DDBJ whole genome shotgun (WGS) entry which is preliminary data.</text>
</comment>
<name>A0A6N8DSK0_RHOAC</name>